<feature type="binding site" evidence="11">
    <location>
        <position position="473"/>
    </location>
    <ligand>
        <name>ATP</name>
        <dbReference type="ChEBI" id="CHEBI:30616"/>
    </ligand>
</feature>
<comment type="catalytic activity">
    <reaction evidence="11">
        <text>ATP + H2O = ADP + phosphate + H(+)</text>
        <dbReference type="Rhea" id="RHEA:13065"/>
        <dbReference type="ChEBI" id="CHEBI:15377"/>
        <dbReference type="ChEBI" id="CHEBI:15378"/>
        <dbReference type="ChEBI" id="CHEBI:30616"/>
        <dbReference type="ChEBI" id="CHEBI:43474"/>
        <dbReference type="ChEBI" id="CHEBI:456216"/>
    </reaction>
</comment>
<evidence type="ECO:0000256" key="5">
    <source>
        <dbReference type="ARBA" id="ARBA00022679"/>
    </source>
</evidence>
<feature type="binding site" evidence="11">
    <location>
        <position position="606"/>
    </location>
    <ligand>
        <name>ATP</name>
        <dbReference type="ChEBI" id="CHEBI:30616"/>
    </ligand>
</feature>
<dbReference type="FunFam" id="3.40.50.300:FF:000372">
    <property type="entry name" value="Adenylate kinase isoenzyme 6 homolog"/>
    <property type="match status" value="1"/>
</dbReference>
<protein>
    <recommendedName>
        <fullName evidence="11">Adenylate kinase isoenzyme 6 homolog</fullName>
        <shortName evidence="11">AK6</shortName>
        <ecNumber evidence="11">2.7.4.3</ecNumber>
    </recommendedName>
    <alternativeName>
        <fullName evidence="11">Dual activity adenylate kinase/ATPase</fullName>
        <shortName evidence="11">AK/ATPase</shortName>
    </alternativeName>
</protein>
<feature type="binding site" evidence="11">
    <location>
        <position position="470"/>
    </location>
    <ligand>
        <name>ATP</name>
        <dbReference type="ChEBI" id="CHEBI:30616"/>
    </ligand>
</feature>
<keyword evidence="10 11" id="KW-0539">Nucleus</keyword>
<organism evidence="14 15">
    <name type="scientific">Aspergillus terreus</name>
    <dbReference type="NCBI Taxonomy" id="33178"/>
    <lineage>
        <taxon>Eukaryota</taxon>
        <taxon>Fungi</taxon>
        <taxon>Dikarya</taxon>
        <taxon>Ascomycota</taxon>
        <taxon>Pezizomycotina</taxon>
        <taxon>Eurotiomycetes</taxon>
        <taxon>Eurotiomycetidae</taxon>
        <taxon>Eurotiales</taxon>
        <taxon>Aspergillaceae</taxon>
        <taxon>Aspergillus</taxon>
        <taxon>Aspergillus subgen. Circumdati</taxon>
    </lineage>
</organism>
<evidence type="ECO:0000256" key="12">
    <source>
        <dbReference type="SAM" id="MobiDB-lite"/>
    </source>
</evidence>
<feature type="compositionally biased region" description="Polar residues" evidence="12">
    <location>
        <begin position="144"/>
        <end position="160"/>
    </location>
</feature>
<dbReference type="VEuPathDB" id="FungiDB:ATEG_09472"/>
<reference evidence="14 15" key="1">
    <citation type="submission" date="2020-01" db="EMBL/GenBank/DDBJ databases">
        <title>Aspergillus terreus IFO 6365 whole genome shotgun sequence.</title>
        <authorList>
            <person name="Kanamasa S."/>
            <person name="Takahashi H."/>
        </authorList>
    </citation>
    <scope>NUCLEOTIDE SEQUENCE [LARGE SCALE GENOMIC DNA]</scope>
    <source>
        <strain evidence="14 15">IFO 6365</strain>
    </source>
</reference>
<dbReference type="InterPro" id="IPR012462">
    <property type="entry name" value="UFSP1/2_DUB_cat"/>
</dbReference>
<dbReference type="GO" id="GO:0005737">
    <property type="term" value="C:cytoplasm"/>
    <property type="evidence" value="ECO:0007669"/>
    <property type="project" value="UniProtKB-SubCell"/>
</dbReference>
<dbReference type="PANTHER" id="PTHR12595">
    <property type="entry name" value="POS9-ACTIVATING FACTOR FAP7-RELATED"/>
    <property type="match status" value="1"/>
</dbReference>
<evidence type="ECO:0000256" key="11">
    <source>
        <dbReference type="HAMAP-Rule" id="MF_03173"/>
    </source>
</evidence>
<proteinExistence type="inferred from homology"/>
<keyword evidence="7 11" id="KW-0418">Kinase</keyword>
<dbReference type="InterPro" id="IPR020618">
    <property type="entry name" value="Adenyl_kinase_AK6"/>
</dbReference>
<keyword evidence="3 11" id="KW-0690">Ribosome biogenesis</keyword>
<keyword evidence="5 11" id="KW-0808">Transferase</keyword>
<dbReference type="EC" id="2.7.4.3" evidence="11"/>
<feature type="binding site" evidence="11">
    <location>
        <position position="567"/>
    </location>
    <ligand>
        <name>ATP</name>
        <dbReference type="ChEBI" id="CHEBI:30616"/>
    </ligand>
</feature>
<dbReference type="GO" id="GO:0006364">
    <property type="term" value="P:rRNA processing"/>
    <property type="evidence" value="ECO:0007669"/>
    <property type="project" value="UniProtKB-KW"/>
</dbReference>
<comment type="subunit">
    <text evidence="11">Interacts with small ribosomal subunit protein uS11. Not a structural component of 43S pre-ribosomes, but transiently interacts with them by binding to uS11.</text>
</comment>
<evidence type="ECO:0000256" key="4">
    <source>
        <dbReference type="ARBA" id="ARBA00022552"/>
    </source>
</evidence>
<dbReference type="Proteomes" id="UP000452235">
    <property type="component" value="Unassembled WGS sequence"/>
</dbReference>
<keyword evidence="8" id="KW-0378">Hydrolase</keyword>
<dbReference type="Gene3D" id="3.40.50.300">
    <property type="entry name" value="P-loop containing nucleotide triphosphate hydrolases"/>
    <property type="match status" value="1"/>
</dbReference>
<dbReference type="Pfam" id="PF07910">
    <property type="entry name" value="Peptidase_C78"/>
    <property type="match status" value="1"/>
</dbReference>
<comment type="similarity">
    <text evidence="11">Belongs to the adenylate kinase family. AK6 subfamily.</text>
</comment>
<dbReference type="EMBL" id="BLJY01000017">
    <property type="protein sequence ID" value="GFF21886.1"/>
    <property type="molecule type" value="Genomic_DNA"/>
</dbReference>
<dbReference type="GO" id="GO:0005524">
    <property type="term" value="F:ATP binding"/>
    <property type="evidence" value="ECO:0007669"/>
    <property type="project" value="UniProtKB-KW"/>
</dbReference>
<dbReference type="Pfam" id="PF13238">
    <property type="entry name" value="AAA_18"/>
    <property type="match status" value="1"/>
</dbReference>
<evidence type="ECO:0000256" key="7">
    <source>
        <dbReference type="ARBA" id="ARBA00022777"/>
    </source>
</evidence>
<evidence type="ECO:0000256" key="1">
    <source>
        <dbReference type="ARBA" id="ARBA00000582"/>
    </source>
</evidence>
<feature type="region of interest" description="NMPbind" evidence="11">
    <location>
        <begin position="490"/>
        <end position="513"/>
    </location>
</feature>
<feature type="binding site" evidence="11">
    <location>
        <position position="474"/>
    </location>
    <ligand>
        <name>ATP</name>
        <dbReference type="ChEBI" id="CHEBI:30616"/>
    </ligand>
</feature>
<evidence type="ECO:0000256" key="10">
    <source>
        <dbReference type="ARBA" id="ARBA00023242"/>
    </source>
</evidence>
<evidence type="ECO:0000313" key="14">
    <source>
        <dbReference type="EMBL" id="GFF21886.1"/>
    </source>
</evidence>
<keyword evidence="2 11" id="KW-0963">Cytoplasm</keyword>
<keyword evidence="15" id="KW-1185">Reference proteome</keyword>
<evidence type="ECO:0000256" key="6">
    <source>
        <dbReference type="ARBA" id="ARBA00022741"/>
    </source>
</evidence>
<feature type="domain" description="UFSP1/2/DUB catalytic" evidence="13">
    <location>
        <begin position="233"/>
        <end position="453"/>
    </location>
</feature>
<comment type="catalytic activity">
    <reaction evidence="1 11">
        <text>AMP + ATP = 2 ADP</text>
        <dbReference type="Rhea" id="RHEA:12973"/>
        <dbReference type="ChEBI" id="CHEBI:30616"/>
        <dbReference type="ChEBI" id="CHEBI:456215"/>
        <dbReference type="ChEBI" id="CHEBI:456216"/>
        <dbReference type="EC" id="2.7.4.3"/>
    </reaction>
</comment>
<evidence type="ECO:0000256" key="8">
    <source>
        <dbReference type="ARBA" id="ARBA00022801"/>
    </source>
</evidence>
<dbReference type="GO" id="GO:0005634">
    <property type="term" value="C:nucleus"/>
    <property type="evidence" value="ECO:0007669"/>
    <property type="project" value="UniProtKB-SubCell"/>
</dbReference>
<dbReference type="HAMAP" id="MF_00039">
    <property type="entry name" value="Adenylate_kinase_AK6"/>
    <property type="match status" value="1"/>
</dbReference>
<gene>
    <name evidence="14" type="ORF">ATEIFO6365_0017004800</name>
</gene>
<evidence type="ECO:0000256" key="9">
    <source>
        <dbReference type="ARBA" id="ARBA00022840"/>
    </source>
</evidence>
<dbReference type="AlphaFoldDB" id="A0A5M3ZF48"/>
<dbReference type="SUPFAM" id="SSF52540">
    <property type="entry name" value="P-loop containing nucleoside triphosphate hydrolases"/>
    <property type="match status" value="1"/>
</dbReference>
<feature type="binding site" evidence="11">
    <location>
        <position position="472"/>
    </location>
    <ligand>
        <name>ATP</name>
        <dbReference type="ChEBI" id="CHEBI:30616"/>
    </ligand>
</feature>
<dbReference type="PANTHER" id="PTHR12595:SF0">
    <property type="entry name" value="ADENYLATE KINASE ISOENZYME 6"/>
    <property type="match status" value="1"/>
</dbReference>
<feature type="region of interest" description="LID" evidence="11">
    <location>
        <begin position="566"/>
        <end position="576"/>
    </location>
</feature>
<dbReference type="GO" id="GO:0016887">
    <property type="term" value="F:ATP hydrolysis activity"/>
    <property type="evidence" value="ECO:0007669"/>
    <property type="project" value="UniProtKB-UniRule"/>
</dbReference>
<feature type="binding site" evidence="11">
    <location>
        <position position="475"/>
    </location>
    <ligand>
        <name>ATP</name>
        <dbReference type="ChEBI" id="CHEBI:30616"/>
    </ligand>
</feature>
<evidence type="ECO:0000313" key="15">
    <source>
        <dbReference type="Proteomes" id="UP000452235"/>
    </source>
</evidence>
<name>A0A5M3ZF48_ASPTE</name>
<dbReference type="GO" id="GO:0004017">
    <property type="term" value="F:AMP kinase activity"/>
    <property type="evidence" value="ECO:0007669"/>
    <property type="project" value="UniProtKB-UniRule"/>
</dbReference>
<feature type="region of interest" description="Disordered" evidence="12">
    <location>
        <begin position="141"/>
        <end position="162"/>
    </location>
</feature>
<dbReference type="OrthoDB" id="288987at2759"/>
<evidence type="ECO:0000256" key="2">
    <source>
        <dbReference type="ARBA" id="ARBA00022490"/>
    </source>
</evidence>
<dbReference type="Gene3D" id="3.90.70.130">
    <property type="match status" value="1"/>
</dbReference>
<keyword evidence="4 11" id="KW-0698">rRNA processing</keyword>
<evidence type="ECO:0000256" key="3">
    <source>
        <dbReference type="ARBA" id="ARBA00022517"/>
    </source>
</evidence>
<dbReference type="VEuPathDB" id="FungiDB:ATEG_09471"/>
<dbReference type="GO" id="GO:0042274">
    <property type="term" value="P:ribosomal small subunit biogenesis"/>
    <property type="evidence" value="ECO:0007669"/>
    <property type="project" value="UniProtKB-UniRule"/>
</dbReference>
<comment type="subcellular location">
    <subcellularLocation>
        <location evidence="11">Cytoplasm</location>
    </subcellularLocation>
    <subcellularLocation>
        <location evidence="11">Nucleus</location>
    </subcellularLocation>
</comment>
<comment type="caution">
    <text evidence="14">The sequence shown here is derived from an EMBL/GenBank/DDBJ whole genome shotgun (WGS) entry which is preliminary data.</text>
</comment>
<sequence>MDDATCPFCPFSDPDSNFVAEHIEYCHPEHDTRPEVGPSHVPTDSPTLEPDQEESLPKYIDCPHGCGEIVEQTELSTHLDLHIAETVAFEDGPAPQAPLPDPASDAGYISDFDEHRMMKDLNKSSTGQRFLKEDMARAFPAKGNKTTSASSTAENTQATSKGVKRLGRAELGPYAHEKKMPSWLRRMLEKGANSSLTNKIAADGSLQKHETVENEATGIIPVLARLCEHDTSVQRAFLCSPEVRQISKMPREGGFCGYRNIQMLASYIIACRSPGYECFGESLPTILQLQDMIENAWDMGYNSVGRLETGGIRGTRKYIGTPEAQALFMSLGIRCEASSIAKTNETQAHDALFANIANYFRQVCSTDQEKKVLMTNLPPIYLQHQGHSLTIVGFEIRDNGRANLLVFDPMFKPPRAIDRLKGTRTVPPDPSRILKGYRRGSAYFQKYKLFEILKGNMRTSPNVIITGTPGVGKTVHCEQLAQDTGLRYLSINQVAKDRDCFETYDDELDTWVVDEDKLLDAIEDEVLQGGYLIDWHACDLFPKSWIDLVVVLRCPSTSIHYDRLSSRGYKETKLQENLDAEIFGVLLEEAREAFDEEIVVELNSEKDDDVENNCARIATWVDSWKSDQAGRTN</sequence>
<evidence type="ECO:0000259" key="13">
    <source>
        <dbReference type="Pfam" id="PF07910"/>
    </source>
</evidence>
<comment type="function">
    <text evidence="11">Broad-specificity nucleoside monophosphate (NMP) kinase that catalyzes the reversible transfer of the terminal phosphate group between nucleoside triphosphates and monophosphates. Has also ATPase activity. Involved in the late cytoplasmic maturation steps of the 40S ribosomal particles, specifically 18S rRNA maturation. While NMP activity is not required for ribosome maturation, ATPase activity is. Associates transiently with small ribosomal subunit protein uS11. ATP hydrolysis breaks the interaction with uS11. May temporarily remove uS11 from the ribosome to enable a conformational change of the ribosomal RNA that is needed for the final maturation step of the small ribosomal subunit. Its NMP activity may have a role in nuclear energy homeostasis.</text>
</comment>
<feature type="region of interest" description="Disordered" evidence="12">
    <location>
        <begin position="29"/>
        <end position="55"/>
    </location>
</feature>
<keyword evidence="9 11" id="KW-0067">ATP-binding</keyword>
<keyword evidence="6 11" id="KW-0547">Nucleotide-binding</keyword>
<accession>A0A5M3ZF48</accession>
<dbReference type="InterPro" id="IPR027417">
    <property type="entry name" value="P-loop_NTPase"/>
</dbReference>